<dbReference type="Proteomes" id="UP000031866">
    <property type="component" value="Chromosome"/>
</dbReference>
<evidence type="ECO:0000313" key="7">
    <source>
        <dbReference type="EMBL" id="NSB15287.1"/>
    </source>
</evidence>
<reference evidence="4 13" key="5">
    <citation type="submission" date="2020-04" db="EMBL/GenBank/DDBJ databases">
        <authorList>
            <person name="Hitch T.C.A."/>
            <person name="Wylensek D."/>
            <person name="Clavel T."/>
        </authorList>
    </citation>
    <scope>NUCLEOTIDE SEQUENCE [LARGE SCALE GENOMIC DNA]</scope>
    <source>
        <strain evidence="4 13">WB01_NA02</strain>
    </source>
</reference>
<dbReference type="EMBL" id="JADOEF010000001">
    <property type="protein sequence ID" value="MBF7811056.1"/>
    <property type="molecule type" value="Genomic_DNA"/>
</dbReference>
<dbReference type="KEGG" id="cbei:LF65_02447"/>
<reference evidence="2" key="10">
    <citation type="journal article" date="2022" name="Nat. Biotechnol.">
        <title>Carbon-negative production of acetone and isopropanol by gas fermentation at industrial pilot scale.</title>
        <authorList>
            <person name="Liew F.E."/>
            <person name="Nogle R."/>
            <person name="Abdalla T."/>
            <person name="Rasor B.J."/>
            <person name="Canter C."/>
            <person name="Jensen R.O."/>
            <person name="Wang L."/>
            <person name="Strutz J."/>
            <person name="Chirania P."/>
            <person name="De Tissera S."/>
            <person name="Mueller A.P."/>
            <person name="Ruan Z."/>
            <person name="Gao A."/>
            <person name="Tran L."/>
            <person name="Engle N.L."/>
            <person name="Bromley J.C."/>
            <person name="Daniell J."/>
            <person name="Conrado R."/>
            <person name="Tschaplinski T.J."/>
            <person name="Giannone R.J."/>
            <person name="Hettich R.L."/>
            <person name="Karim A.S."/>
            <person name="Simpson S.D."/>
            <person name="Brown S.D."/>
            <person name="Leang C."/>
            <person name="Jewett M.C."/>
            <person name="Kopke M."/>
        </authorList>
    </citation>
    <scope>NUCLEOTIDE SEQUENCE</scope>
    <source>
        <strain evidence="2">DJ015</strain>
        <strain evidence="5">DJ080</strain>
    </source>
</reference>
<dbReference type="Proteomes" id="UP001194098">
    <property type="component" value="Unassembled WGS sequence"/>
</dbReference>
<dbReference type="GeneID" id="66345079"/>
<evidence type="ECO:0000313" key="4">
    <source>
        <dbReference type="EMBL" id="NMF07816.1"/>
    </source>
</evidence>
<evidence type="ECO:0000313" key="6">
    <source>
        <dbReference type="EMBL" id="NRV12140.1"/>
    </source>
</evidence>
<dbReference type="Proteomes" id="UP001193748">
    <property type="component" value="Unassembled WGS sequence"/>
</dbReference>
<gene>
    <name evidence="5" type="ORF">B0H41_001670</name>
    <name evidence="7" type="ORF">BCD95_003546</name>
    <name evidence="9" type="ORF">CBEIBR21_12075</name>
    <name evidence="8" type="ORF">CLBCK_32640</name>
    <name evidence="6" type="ORF">DFH45_005103</name>
    <name evidence="4" type="ORF">HF849_24395</name>
    <name evidence="2" type="ORF">HGI39_18925</name>
    <name evidence="3" type="ORF">IS491_20785</name>
    <name evidence="1" type="ORF">LF65_02447</name>
</gene>
<evidence type="ECO:0000313" key="11">
    <source>
        <dbReference type="Proteomes" id="UP000190959"/>
    </source>
</evidence>
<dbReference type="Proteomes" id="UP000822184">
    <property type="component" value="Unassembled WGS sequence"/>
</dbReference>
<dbReference type="EMBL" id="LZZI01000065">
    <property type="protein sequence ID" value="OOM59818.1"/>
    <property type="molecule type" value="Genomic_DNA"/>
</dbReference>
<evidence type="ECO:0000313" key="5">
    <source>
        <dbReference type="EMBL" id="NRT87991.1"/>
    </source>
</evidence>
<dbReference type="EMBL" id="JABSWW010000001">
    <property type="protein sequence ID" value="NRT87991.1"/>
    <property type="molecule type" value="Genomic_DNA"/>
</dbReference>
<name>A0A0B5QDH5_CLOBE</name>
<dbReference type="EMBL" id="MWMH01000003">
    <property type="protein sequence ID" value="OOP73749.1"/>
    <property type="molecule type" value="Genomic_DNA"/>
</dbReference>
<evidence type="ECO:0000313" key="9">
    <source>
        <dbReference type="EMBL" id="OOP73749.1"/>
    </source>
</evidence>
<reference evidence="8 12" key="3">
    <citation type="submission" date="2016-05" db="EMBL/GenBank/DDBJ databases">
        <title>Microbial solvent formation.</title>
        <authorList>
            <person name="Poehlein A."/>
            <person name="Montoya Solano J.D."/>
            <person name="Flitsch S."/>
            <person name="Krabben P."/>
            <person name="Duerre P."/>
            <person name="Daniel R."/>
        </authorList>
    </citation>
    <scope>NUCLEOTIDE SEQUENCE [LARGE SCALE GENOMIC DNA]</scope>
    <source>
        <strain evidence="8 12">DSM 53</strain>
    </source>
</reference>
<dbReference type="GO" id="GO:0016853">
    <property type="term" value="F:isomerase activity"/>
    <property type="evidence" value="ECO:0007669"/>
    <property type="project" value="UniProtKB-KW"/>
</dbReference>
<evidence type="ECO:0000313" key="3">
    <source>
        <dbReference type="EMBL" id="MBF7811056.1"/>
    </source>
</evidence>
<dbReference type="RefSeq" id="WP_012058389.1">
    <property type="nucleotide sequence ID" value="NZ_BKAK01000156.1"/>
</dbReference>
<dbReference type="AlphaFoldDB" id="A0A0B5QDH5"/>
<reference evidence="5" key="8">
    <citation type="submission" date="2020-05" db="EMBL/GenBank/DDBJ databases">
        <authorList>
            <person name="Brown S."/>
            <person name="Huntemann M."/>
            <person name="Clum A."/>
            <person name="Spunde A."/>
            <person name="Palaniappan K."/>
            <person name="Ritter S."/>
            <person name="Mikhailova N."/>
            <person name="Chen I.-M."/>
            <person name="Stamatis D."/>
            <person name="Reddy T."/>
            <person name="O'Malley R."/>
            <person name="Daum C."/>
            <person name="Shapiro N."/>
            <person name="Ivanova N."/>
            <person name="Kyrpides N."/>
            <person name="Woyke T."/>
        </authorList>
    </citation>
    <scope>NUCLEOTIDE SEQUENCE</scope>
    <source>
        <strain evidence="5">DJ080</strain>
    </source>
</reference>
<protein>
    <submittedName>
        <fullName evidence="5">Ribose 5-phosphate isomerase RpiB</fullName>
    </submittedName>
</protein>
<proteinExistence type="predicted"/>
<evidence type="ECO:0000313" key="12">
    <source>
        <dbReference type="Proteomes" id="UP000190973"/>
    </source>
</evidence>
<reference evidence="3" key="9">
    <citation type="submission" date="2020-11" db="EMBL/GenBank/DDBJ databases">
        <authorList>
            <person name="Thieme N."/>
            <person name="Liebl W."/>
            <person name="Zverlov V."/>
        </authorList>
    </citation>
    <scope>NUCLEOTIDE SEQUENCE</scope>
    <source>
        <strain evidence="3">NT08</strain>
    </source>
</reference>
<evidence type="ECO:0000313" key="2">
    <source>
        <dbReference type="EMBL" id="MBC2476741.1"/>
    </source>
</evidence>
<evidence type="ECO:0000313" key="10">
    <source>
        <dbReference type="Proteomes" id="UP000031866"/>
    </source>
</evidence>
<evidence type="ECO:0000313" key="8">
    <source>
        <dbReference type="EMBL" id="OOM59818.1"/>
    </source>
</evidence>
<reference evidence="6" key="7">
    <citation type="submission" date="2020-05" db="EMBL/GenBank/DDBJ databases">
        <title>Genomic insights into acetone-butanol-ethanol (ABE) fermentation by sequencing solventogenic clostridia strains.</title>
        <authorList>
            <person name="Brown S."/>
        </authorList>
    </citation>
    <scope>NUCLEOTIDE SEQUENCE</scope>
    <source>
        <strain evidence="7">DJ123</strain>
        <strain evidence="6">DJ126</strain>
    </source>
</reference>
<accession>A0A0B5QDH5</accession>
<dbReference type="Proteomes" id="UP000190959">
    <property type="component" value="Unassembled WGS sequence"/>
</dbReference>
<dbReference type="EMBL" id="JABTDW010000001">
    <property type="protein sequence ID" value="NSB15287.1"/>
    <property type="molecule type" value="Genomic_DNA"/>
</dbReference>
<evidence type="ECO:0000313" key="1">
    <source>
        <dbReference type="EMBL" id="AJG99030.1"/>
    </source>
</evidence>
<reference evidence="10" key="1">
    <citation type="submission" date="2014-12" db="EMBL/GenBank/DDBJ databases">
        <title>Genome sequence of Clostridium beijerinckii strain 59B.</title>
        <authorList>
            <person name="Little G.T."/>
            <person name="Minton N.P."/>
        </authorList>
    </citation>
    <scope>NUCLEOTIDE SEQUENCE [LARGE SCALE GENOMIC DNA]</scope>
    <source>
        <strain evidence="10">59B</strain>
    </source>
</reference>
<dbReference type="Proteomes" id="UP000190973">
    <property type="component" value="Unassembled WGS sequence"/>
</dbReference>
<dbReference type="EMBL" id="JABAGD010000082">
    <property type="protein sequence ID" value="NMF07816.1"/>
    <property type="molecule type" value="Genomic_DNA"/>
</dbReference>
<keyword evidence="5" id="KW-0413">Isomerase</keyword>
<evidence type="ECO:0000313" key="13">
    <source>
        <dbReference type="Proteomes" id="UP000587880"/>
    </source>
</evidence>
<dbReference type="Proteomes" id="UP000821656">
    <property type="component" value="Unassembled WGS sequence"/>
</dbReference>
<dbReference type="EMBL" id="CP010086">
    <property type="protein sequence ID" value="AJG99030.1"/>
    <property type="molecule type" value="Genomic_DNA"/>
</dbReference>
<dbReference type="EMBL" id="JABAGV010000061">
    <property type="protein sequence ID" value="MBC2476741.1"/>
    <property type="molecule type" value="Genomic_DNA"/>
</dbReference>
<sequence>MKSTYARDIVQLLEKTNYNEVMVIRSKLSDEDIEVINFFADQYQKNVMFASMHEALFNENDNPLVLKY</sequence>
<reference evidence="2" key="6">
    <citation type="submission" date="2020-04" db="EMBL/GenBank/DDBJ databases">
        <authorList>
            <person name="Brown S."/>
        </authorList>
    </citation>
    <scope>NUCLEOTIDE SEQUENCE</scope>
    <source>
        <strain evidence="2">DJ015</strain>
    </source>
</reference>
<dbReference type="EMBL" id="JABSXK010000001">
    <property type="protein sequence ID" value="NRV12140.1"/>
    <property type="molecule type" value="Genomic_DNA"/>
</dbReference>
<reference evidence="1" key="2">
    <citation type="submission" date="2016-02" db="EMBL/GenBank/DDBJ databases">
        <title>Genome sequence of Clostridium beijerinckii strain 59B.</title>
        <authorList>
            <person name="Little G.T."/>
            <person name="Minton N.P."/>
        </authorList>
    </citation>
    <scope>NUCLEOTIDE SEQUENCE</scope>
    <source>
        <strain evidence="1">NCIMB 14988</strain>
    </source>
</reference>
<dbReference type="Proteomes" id="UP000631418">
    <property type="component" value="Unassembled WGS sequence"/>
</dbReference>
<dbReference type="Proteomes" id="UP000587880">
    <property type="component" value="Unassembled WGS sequence"/>
</dbReference>
<organism evidence="1 10">
    <name type="scientific">Clostridium beijerinckii</name>
    <name type="common">Clostridium MP</name>
    <dbReference type="NCBI Taxonomy" id="1520"/>
    <lineage>
        <taxon>Bacteria</taxon>
        <taxon>Bacillati</taxon>
        <taxon>Bacillota</taxon>
        <taxon>Clostridia</taxon>
        <taxon>Eubacteriales</taxon>
        <taxon>Clostridiaceae</taxon>
        <taxon>Clostridium</taxon>
    </lineage>
</organism>
<reference evidence="9 11" key="4">
    <citation type="submission" date="2017-02" db="EMBL/GenBank/DDBJ databases">
        <title>Genome sequence of Clostridium beijerinckii Br21.</title>
        <authorList>
            <person name="Fonseca B.C."/>
            <person name="Guazzaroni M.E."/>
            <person name="Riano-Pachon D.M."/>
            <person name="Reginatto V."/>
        </authorList>
    </citation>
    <scope>NUCLEOTIDE SEQUENCE [LARGE SCALE GENOMIC DNA]</scope>
    <source>
        <strain evidence="9 11">Br21</strain>
    </source>
</reference>